<gene>
    <name evidence="2" type="ORF">IAB28_09220</name>
</gene>
<reference evidence="2" key="1">
    <citation type="submission" date="2020-10" db="EMBL/GenBank/DDBJ databases">
        <authorList>
            <person name="Gilroy R."/>
        </authorList>
    </citation>
    <scope>NUCLEOTIDE SEQUENCE</scope>
    <source>
        <strain evidence="2">CHK180-2868</strain>
    </source>
</reference>
<evidence type="ECO:0000256" key="1">
    <source>
        <dbReference type="SAM" id="Phobius"/>
    </source>
</evidence>
<comment type="caution">
    <text evidence="2">The sequence shown here is derived from an EMBL/GenBank/DDBJ whole genome shotgun (WGS) entry which is preliminary data.</text>
</comment>
<keyword evidence="1" id="KW-0472">Membrane</keyword>
<reference evidence="2" key="2">
    <citation type="journal article" date="2021" name="PeerJ">
        <title>Extensive microbial diversity within the chicken gut microbiome revealed by metagenomics and culture.</title>
        <authorList>
            <person name="Gilroy R."/>
            <person name="Ravi A."/>
            <person name="Getino M."/>
            <person name="Pursley I."/>
            <person name="Horton D.L."/>
            <person name="Alikhan N.F."/>
            <person name="Baker D."/>
            <person name="Gharbi K."/>
            <person name="Hall N."/>
            <person name="Watson M."/>
            <person name="Adriaenssens E.M."/>
            <person name="Foster-Nyarko E."/>
            <person name="Jarju S."/>
            <person name="Secka A."/>
            <person name="Antonio M."/>
            <person name="Oren A."/>
            <person name="Chaudhuri R.R."/>
            <person name="La Ragione R."/>
            <person name="Hildebrand F."/>
            <person name="Pallen M.J."/>
        </authorList>
    </citation>
    <scope>NUCLEOTIDE SEQUENCE</scope>
    <source>
        <strain evidence="2">CHK180-2868</strain>
    </source>
</reference>
<accession>A0A9D1A787</accession>
<protein>
    <submittedName>
        <fullName evidence="2">DUF4097 family beta strand repeat protein</fullName>
    </submittedName>
</protein>
<organism evidence="2 3">
    <name type="scientific">Candidatus Copromonas faecavium</name>
    <name type="common">nom. illeg.</name>
    <dbReference type="NCBI Taxonomy" id="2840740"/>
    <lineage>
        <taxon>Bacteria</taxon>
        <taxon>Bacillati</taxon>
        <taxon>Bacillota</taxon>
        <taxon>Clostridia</taxon>
        <taxon>Lachnospirales</taxon>
        <taxon>Lachnospiraceae</taxon>
        <taxon>Candidatus Copromonas (nom. illeg.)</taxon>
    </lineage>
</organism>
<sequence>MKKFVKYGTITGGILLIVGIGLATAAFVLGANPVRIVRFIEERFDYGNYDDWAAYSDSGSGEWSEPLFETELTEYEDPTGNGFEAGYVAVTEFNLSQSGGMVEILPGGAADEFRVISEGGKIENLHYTGTEHWQRLSLDAREGESYTVYIPESWIMEKLEAEVTGGSFHAEGLQAMKAELHAMGGEISAEQLYGNEVELNCENGILTWSSLASGLDQVDAECVSGQMDILIPQDLEDGGIRYDLEWDQGMISLPSEIFEGTGERLIDGDEGMTVFTLDAGPDGRITVDPSLV</sequence>
<evidence type="ECO:0000313" key="2">
    <source>
        <dbReference type="EMBL" id="HIR06128.1"/>
    </source>
</evidence>
<evidence type="ECO:0000313" key="3">
    <source>
        <dbReference type="Proteomes" id="UP000824250"/>
    </source>
</evidence>
<proteinExistence type="predicted"/>
<dbReference type="AlphaFoldDB" id="A0A9D1A787"/>
<name>A0A9D1A787_9FIRM</name>
<keyword evidence="1" id="KW-1133">Transmembrane helix</keyword>
<keyword evidence="1" id="KW-0812">Transmembrane</keyword>
<feature type="transmembrane region" description="Helical" evidence="1">
    <location>
        <begin position="7"/>
        <end position="29"/>
    </location>
</feature>
<dbReference type="EMBL" id="DVGC01000053">
    <property type="protein sequence ID" value="HIR06128.1"/>
    <property type="molecule type" value="Genomic_DNA"/>
</dbReference>
<dbReference type="Proteomes" id="UP000824250">
    <property type="component" value="Unassembled WGS sequence"/>
</dbReference>